<dbReference type="AlphaFoldDB" id="A0A1I0F5Q6"/>
<protein>
    <submittedName>
        <fullName evidence="1">Uncharacterized protein</fullName>
    </submittedName>
</protein>
<gene>
    <name evidence="1" type="ORF">SAMN02583745_02653</name>
</gene>
<proteinExistence type="predicted"/>
<reference evidence="2" key="1">
    <citation type="submission" date="2016-10" db="EMBL/GenBank/DDBJ databases">
        <authorList>
            <person name="Varghese N."/>
            <person name="Submissions S."/>
        </authorList>
    </citation>
    <scope>NUCLEOTIDE SEQUENCE [LARGE SCALE GENOMIC DNA]</scope>
    <source>
        <strain evidence="2">DSM 18579</strain>
    </source>
</reference>
<dbReference type="EMBL" id="FOHV01000036">
    <property type="protein sequence ID" value="SET53384.1"/>
    <property type="molecule type" value="Genomic_DNA"/>
</dbReference>
<organism evidence="1 2">
    <name type="scientific">Thorsellia anophelis DSM 18579</name>
    <dbReference type="NCBI Taxonomy" id="1123402"/>
    <lineage>
        <taxon>Bacteria</taxon>
        <taxon>Pseudomonadati</taxon>
        <taxon>Pseudomonadota</taxon>
        <taxon>Gammaproteobacteria</taxon>
        <taxon>Enterobacterales</taxon>
        <taxon>Thorselliaceae</taxon>
        <taxon>Thorsellia</taxon>
    </lineage>
</organism>
<name>A0A1I0F5Q6_9GAMM</name>
<accession>A0A1I0F5Q6</accession>
<evidence type="ECO:0000313" key="1">
    <source>
        <dbReference type="EMBL" id="SET53384.1"/>
    </source>
</evidence>
<keyword evidence="2" id="KW-1185">Reference proteome</keyword>
<sequence>MIRLNKMFTLNSNDIKVDKTNLIQRIAYSISIATIMLSLAPIAQSAPIVGGFVQPMPNEFWPYNTTNRQTGTIDQQKSPFENPDVFCAQEDYRLPALNEYTSQFSDALPWWGSGDTSLIMHWSTFPNNDITKQFLPKTAAGVRSVGRGVFNEWGNLGSYATATYENGNYVSGWNQTWYWVTEPTVQSGQLGRYVINNTTGTSWSNGTVKYGVVCVFDLVPTPANS</sequence>
<dbReference type="Proteomes" id="UP000242642">
    <property type="component" value="Unassembled WGS sequence"/>
</dbReference>
<evidence type="ECO:0000313" key="2">
    <source>
        <dbReference type="Proteomes" id="UP000242642"/>
    </source>
</evidence>